<comment type="caution">
    <text evidence="2">The sequence shown here is derived from an EMBL/GenBank/DDBJ whole genome shotgun (WGS) entry which is preliminary data.</text>
</comment>
<dbReference type="EMBL" id="LXQA010061601">
    <property type="protein sequence ID" value="MCI06364.1"/>
    <property type="molecule type" value="Genomic_DNA"/>
</dbReference>
<dbReference type="AlphaFoldDB" id="A0A392P3P6"/>
<protein>
    <submittedName>
        <fullName evidence="2">Cathepsin L-like cysteine proteinase</fullName>
    </submittedName>
</protein>
<name>A0A392P3P6_9FABA</name>
<dbReference type="Proteomes" id="UP000265520">
    <property type="component" value="Unassembled WGS sequence"/>
</dbReference>
<dbReference type="Pfam" id="PF00112">
    <property type="entry name" value="Peptidase_C1"/>
    <property type="match status" value="1"/>
</dbReference>
<accession>A0A392P3P6</accession>
<dbReference type="InterPro" id="IPR038765">
    <property type="entry name" value="Papain-like_cys_pep_sf"/>
</dbReference>
<reference evidence="2 3" key="1">
    <citation type="journal article" date="2018" name="Front. Plant Sci.">
        <title>Red Clover (Trifolium pratense) and Zigzag Clover (T. medium) - A Picture of Genomic Similarities and Differences.</title>
        <authorList>
            <person name="Dluhosova J."/>
            <person name="Istvanek J."/>
            <person name="Nedelnik J."/>
            <person name="Repkova J."/>
        </authorList>
    </citation>
    <scope>NUCLEOTIDE SEQUENCE [LARGE SCALE GENOMIC DNA]</scope>
    <source>
        <strain evidence="3">cv. 10/8</strain>
        <tissue evidence="2">Leaf</tissue>
    </source>
</reference>
<keyword evidence="3" id="KW-1185">Reference proteome</keyword>
<dbReference type="Gene3D" id="3.90.70.10">
    <property type="entry name" value="Cysteine proteinases"/>
    <property type="match status" value="1"/>
</dbReference>
<feature type="non-terminal residue" evidence="2">
    <location>
        <position position="1"/>
    </location>
</feature>
<dbReference type="InterPro" id="IPR000668">
    <property type="entry name" value="Peptidase_C1A_C"/>
</dbReference>
<evidence type="ECO:0000313" key="3">
    <source>
        <dbReference type="Proteomes" id="UP000265520"/>
    </source>
</evidence>
<feature type="domain" description="Peptidase C1A papain C-terminal" evidence="1">
    <location>
        <begin position="79"/>
        <end position="129"/>
    </location>
</feature>
<dbReference type="GO" id="GO:0008234">
    <property type="term" value="F:cysteine-type peptidase activity"/>
    <property type="evidence" value="ECO:0007669"/>
    <property type="project" value="InterPro"/>
</dbReference>
<sequence length="147" mass="16596">VPMFSPQCVISGLPKLARPGELKMQQDDRGRYYESSTYMALNFILQKGISTDLSYPLVGNFPFVGYCAEDKEFERPPTIYKEPRNRKIENLLTHCAVVVGVGRRNGDTFLHIQNSSGSEWGKNGFGYISLHMFYQLQGLKNASEHVG</sequence>
<dbReference type="GO" id="GO:0006508">
    <property type="term" value="P:proteolysis"/>
    <property type="evidence" value="ECO:0007669"/>
    <property type="project" value="InterPro"/>
</dbReference>
<organism evidence="2 3">
    <name type="scientific">Trifolium medium</name>
    <dbReference type="NCBI Taxonomy" id="97028"/>
    <lineage>
        <taxon>Eukaryota</taxon>
        <taxon>Viridiplantae</taxon>
        <taxon>Streptophyta</taxon>
        <taxon>Embryophyta</taxon>
        <taxon>Tracheophyta</taxon>
        <taxon>Spermatophyta</taxon>
        <taxon>Magnoliopsida</taxon>
        <taxon>eudicotyledons</taxon>
        <taxon>Gunneridae</taxon>
        <taxon>Pentapetalae</taxon>
        <taxon>rosids</taxon>
        <taxon>fabids</taxon>
        <taxon>Fabales</taxon>
        <taxon>Fabaceae</taxon>
        <taxon>Papilionoideae</taxon>
        <taxon>50 kb inversion clade</taxon>
        <taxon>NPAAA clade</taxon>
        <taxon>Hologalegina</taxon>
        <taxon>IRL clade</taxon>
        <taxon>Trifolieae</taxon>
        <taxon>Trifolium</taxon>
    </lineage>
</organism>
<dbReference type="SUPFAM" id="SSF54001">
    <property type="entry name" value="Cysteine proteinases"/>
    <property type="match status" value="1"/>
</dbReference>
<evidence type="ECO:0000313" key="2">
    <source>
        <dbReference type="EMBL" id="MCI06364.1"/>
    </source>
</evidence>
<evidence type="ECO:0000259" key="1">
    <source>
        <dbReference type="Pfam" id="PF00112"/>
    </source>
</evidence>
<proteinExistence type="predicted"/>